<keyword evidence="1" id="KW-0812">Transmembrane</keyword>
<proteinExistence type="predicted"/>
<organism evidence="2 3">
    <name type="scientific">Kribbella hippodromi</name>
    <dbReference type="NCBI Taxonomy" id="434347"/>
    <lineage>
        <taxon>Bacteria</taxon>
        <taxon>Bacillati</taxon>
        <taxon>Actinomycetota</taxon>
        <taxon>Actinomycetes</taxon>
        <taxon>Propionibacteriales</taxon>
        <taxon>Kribbellaceae</taxon>
        <taxon>Kribbella</taxon>
    </lineage>
</organism>
<feature type="transmembrane region" description="Helical" evidence="1">
    <location>
        <begin position="38"/>
        <end position="59"/>
    </location>
</feature>
<evidence type="ECO:0000313" key="3">
    <source>
        <dbReference type="Proteomes" id="UP001501705"/>
    </source>
</evidence>
<feature type="transmembrane region" description="Helical" evidence="1">
    <location>
        <begin position="6"/>
        <end position="26"/>
    </location>
</feature>
<reference evidence="2 3" key="1">
    <citation type="journal article" date="2019" name="Int. J. Syst. Evol. Microbiol.">
        <title>The Global Catalogue of Microorganisms (GCM) 10K type strain sequencing project: providing services to taxonomists for standard genome sequencing and annotation.</title>
        <authorList>
            <consortium name="The Broad Institute Genomics Platform"/>
            <consortium name="The Broad Institute Genome Sequencing Center for Infectious Disease"/>
            <person name="Wu L."/>
            <person name="Ma J."/>
        </authorList>
    </citation>
    <scope>NUCLEOTIDE SEQUENCE [LARGE SCALE GENOMIC DNA]</scope>
    <source>
        <strain evidence="2 3">JCM 15572</strain>
    </source>
</reference>
<evidence type="ECO:0000256" key="1">
    <source>
        <dbReference type="SAM" id="Phobius"/>
    </source>
</evidence>
<evidence type="ECO:0000313" key="2">
    <source>
        <dbReference type="EMBL" id="GAA1559288.1"/>
    </source>
</evidence>
<keyword evidence="3" id="KW-1185">Reference proteome</keyword>
<name>A0ABN2CIV1_9ACTN</name>
<keyword evidence="1" id="KW-0472">Membrane</keyword>
<accession>A0ABN2CIV1</accession>
<dbReference type="EMBL" id="BAAAPH010000004">
    <property type="protein sequence ID" value="GAA1559288.1"/>
    <property type="molecule type" value="Genomic_DNA"/>
</dbReference>
<dbReference type="Proteomes" id="UP001501705">
    <property type="component" value="Unassembled WGS sequence"/>
</dbReference>
<evidence type="ECO:0008006" key="4">
    <source>
        <dbReference type="Google" id="ProtNLM"/>
    </source>
</evidence>
<sequence>MFTEFLRDQAFGIAWLSLMAAGWFGWSQEDPKPSLRGVLGAGSIIGTLLAIAFGILAWRHWSSPTALEGDYWVFGLIVLAEAVTIGGGCVVLGRRNSRGGSAGGSRCAWQYISSRSQ</sequence>
<gene>
    <name evidence="2" type="ORF">GCM10009804_15140</name>
</gene>
<keyword evidence="1" id="KW-1133">Transmembrane helix</keyword>
<comment type="caution">
    <text evidence="2">The sequence shown here is derived from an EMBL/GenBank/DDBJ whole genome shotgun (WGS) entry which is preliminary data.</text>
</comment>
<feature type="transmembrane region" description="Helical" evidence="1">
    <location>
        <begin position="71"/>
        <end position="92"/>
    </location>
</feature>
<dbReference type="RefSeq" id="WP_344232635.1">
    <property type="nucleotide sequence ID" value="NZ_BAAAPH010000004.1"/>
</dbReference>
<protein>
    <recommendedName>
        <fullName evidence="4">SPW repeat-containing protein</fullName>
    </recommendedName>
</protein>